<protein>
    <submittedName>
        <fullName evidence="1">Uncharacterized protein</fullName>
    </submittedName>
</protein>
<dbReference type="Gene3D" id="1.10.10.60">
    <property type="entry name" value="Homeodomain-like"/>
    <property type="match status" value="1"/>
</dbReference>
<reference evidence="1" key="2">
    <citation type="submission" date="2015-03" db="EMBL/GenBank/DDBJ databases">
        <authorList>
            <person name="Chow C.-E.T."/>
            <person name="Winget D.M."/>
            <person name="White R.A.III."/>
            <person name="Hallam S.J."/>
            <person name="Suttle C.A."/>
        </authorList>
    </citation>
    <scope>NUCLEOTIDE SEQUENCE</scope>
    <source>
        <strain evidence="1">H4084949</strain>
    </source>
</reference>
<dbReference type="EMBL" id="KR029591">
    <property type="protein sequence ID" value="AKH47320.1"/>
    <property type="molecule type" value="Genomic_DNA"/>
</dbReference>
<evidence type="ECO:0000313" key="1">
    <source>
        <dbReference type="EMBL" id="AKH47320.1"/>
    </source>
</evidence>
<accession>A0A0F7L5Y3</accession>
<sequence length="140" mass="16053">MSRKTKCTPDLIREVSKLLRRGHFRAQAAEGVGIAPETFARWMARGDDPESPKRYGQFRQAVLKAEAFGRDKALARLDALVDSEDEAMQFKSLTWLLERRHGFRREAHVKVEAKVNHTFNDDDLIDELQDLIPMGDEGEE</sequence>
<organism evidence="1">
    <name type="scientific">uncultured marine virus</name>
    <dbReference type="NCBI Taxonomy" id="186617"/>
    <lineage>
        <taxon>Viruses</taxon>
        <taxon>environmental samples</taxon>
    </lineage>
</organism>
<reference evidence="1" key="1">
    <citation type="journal article" date="2015" name="Front. Microbiol.">
        <title>Combining genomic sequencing methods to explore viral diversity and reveal potential virus-host interactions.</title>
        <authorList>
            <person name="Chow C.E."/>
            <person name="Winget D.M."/>
            <person name="White R.A.III."/>
            <person name="Hallam S.J."/>
            <person name="Suttle C.A."/>
        </authorList>
    </citation>
    <scope>NUCLEOTIDE SEQUENCE</scope>
    <source>
        <strain evidence="1">H4084949</strain>
    </source>
</reference>
<name>A0A0F7L5Y3_9VIRU</name>
<proteinExistence type="predicted"/>